<dbReference type="PANTHER" id="PTHR33653">
    <property type="entry name" value="RIBONUCLEASE VAPC2"/>
    <property type="match status" value="1"/>
</dbReference>
<feature type="domain" description="PIN" evidence="8">
    <location>
        <begin position="7"/>
        <end position="113"/>
    </location>
</feature>
<evidence type="ECO:0000256" key="4">
    <source>
        <dbReference type="ARBA" id="ARBA00022723"/>
    </source>
</evidence>
<dbReference type="GO" id="GO:0004518">
    <property type="term" value="F:nuclease activity"/>
    <property type="evidence" value="ECO:0007669"/>
    <property type="project" value="UniProtKB-KW"/>
</dbReference>
<evidence type="ECO:0000256" key="1">
    <source>
        <dbReference type="ARBA" id="ARBA00001946"/>
    </source>
</evidence>
<evidence type="ECO:0000256" key="2">
    <source>
        <dbReference type="ARBA" id="ARBA00022649"/>
    </source>
</evidence>
<evidence type="ECO:0000313" key="9">
    <source>
        <dbReference type="EMBL" id="KKU31179.1"/>
    </source>
</evidence>
<dbReference type="InterPro" id="IPR029060">
    <property type="entry name" value="PIN-like_dom_sf"/>
</dbReference>
<comment type="caution">
    <text evidence="9">The sequence shown here is derived from an EMBL/GenBank/DDBJ whole genome shotgun (WGS) entry which is preliminary data.</text>
</comment>
<protein>
    <submittedName>
        <fullName evidence="9">PilT protein domain protein</fullName>
    </submittedName>
</protein>
<dbReference type="Pfam" id="PF01850">
    <property type="entry name" value="PIN"/>
    <property type="match status" value="1"/>
</dbReference>
<reference evidence="9 10" key="1">
    <citation type="journal article" date="2015" name="Nature">
        <title>rRNA introns, odd ribosomes, and small enigmatic genomes across a large radiation of phyla.</title>
        <authorList>
            <person name="Brown C.T."/>
            <person name="Hug L.A."/>
            <person name="Thomas B.C."/>
            <person name="Sharon I."/>
            <person name="Castelle C.J."/>
            <person name="Singh A."/>
            <person name="Wilkins M.J."/>
            <person name="Williams K.H."/>
            <person name="Banfield J.F."/>
        </authorList>
    </citation>
    <scope>NUCLEOTIDE SEQUENCE [LARGE SCALE GENOMIC DNA]</scope>
</reference>
<dbReference type="InterPro" id="IPR002716">
    <property type="entry name" value="PIN_dom"/>
</dbReference>
<accession>A0A0G1PEF6</accession>
<organism evidence="9 10">
    <name type="scientific">candidate division WWE3 bacterium GW2011_GWA1_46_21</name>
    <dbReference type="NCBI Taxonomy" id="1619107"/>
    <lineage>
        <taxon>Bacteria</taxon>
        <taxon>Katanobacteria</taxon>
    </lineage>
</organism>
<dbReference type="InterPro" id="IPR050556">
    <property type="entry name" value="Type_II_TA_system_RNase"/>
</dbReference>
<keyword evidence="2" id="KW-1277">Toxin-antitoxin system</keyword>
<keyword evidence="5" id="KW-0378">Hydrolase</keyword>
<name>A0A0G1PEF6_UNCKA</name>
<gene>
    <name evidence="9" type="ORF">UX44_C0007G0003</name>
</gene>
<comment type="similarity">
    <text evidence="7">Belongs to the PINc/VapC protein family.</text>
</comment>
<evidence type="ECO:0000256" key="5">
    <source>
        <dbReference type="ARBA" id="ARBA00022801"/>
    </source>
</evidence>
<dbReference type="EMBL" id="LCMF01000007">
    <property type="protein sequence ID" value="KKU31179.1"/>
    <property type="molecule type" value="Genomic_DNA"/>
</dbReference>
<keyword evidence="3" id="KW-0540">Nuclease</keyword>
<comment type="cofactor">
    <cofactor evidence="1">
        <name>Mg(2+)</name>
        <dbReference type="ChEBI" id="CHEBI:18420"/>
    </cofactor>
</comment>
<evidence type="ECO:0000256" key="7">
    <source>
        <dbReference type="ARBA" id="ARBA00038093"/>
    </source>
</evidence>
<keyword evidence="6" id="KW-0460">Magnesium</keyword>
<evidence type="ECO:0000256" key="3">
    <source>
        <dbReference type="ARBA" id="ARBA00022722"/>
    </source>
</evidence>
<evidence type="ECO:0000256" key="6">
    <source>
        <dbReference type="ARBA" id="ARBA00022842"/>
    </source>
</evidence>
<sequence length="131" mass="14736">MASKSAILADTSILIGLQRGDRGIVPHFDKIADRIHISRISACELIYGARNKKEKDINKTFLSNLPIIEINDDISKFAYVLLDKYGLKNKFGIADSLIASTAILNELAFWTSNMKHFKVIKELTLFHNAML</sequence>
<dbReference type="Proteomes" id="UP000034732">
    <property type="component" value="Unassembled WGS sequence"/>
</dbReference>
<keyword evidence="4" id="KW-0479">Metal-binding</keyword>
<dbReference type="SUPFAM" id="SSF88723">
    <property type="entry name" value="PIN domain-like"/>
    <property type="match status" value="1"/>
</dbReference>
<evidence type="ECO:0000259" key="8">
    <source>
        <dbReference type="Pfam" id="PF01850"/>
    </source>
</evidence>
<dbReference type="Gene3D" id="3.40.50.1010">
    <property type="entry name" value="5'-nuclease"/>
    <property type="match status" value="1"/>
</dbReference>
<proteinExistence type="inferred from homology"/>
<dbReference type="PANTHER" id="PTHR33653:SF1">
    <property type="entry name" value="RIBONUCLEASE VAPC2"/>
    <property type="match status" value="1"/>
</dbReference>
<evidence type="ECO:0000313" key="10">
    <source>
        <dbReference type="Proteomes" id="UP000034732"/>
    </source>
</evidence>
<dbReference type="GO" id="GO:0046872">
    <property type="term" value="F:metal ion binding"/>
    <property type="evidence" value="ECO:0007669"/>
    <property type="project" value="UniProtKB-KW"/>
</dbReference>
<dbReference type="GO" id="GO:0016787">
    <property type="term" value="F:hydrolase activity"/>
    <property type="evidence" value="ECO:0007669"/>
    <property type="project" value="UniProtKB-KW"/>
</dbReference>
<dbReference type="AlphaFoldDB" id="A0A0G1PEF6"/>